<dbReference type="EMBL" id="AJSX01000034">
    <property type="protein sequence ID" value="EIJ68739.1"/>
    <property type="molecule type" value="Genomic_DNA"/>
</dbReference>
<dbReference type="AlphaFoldDB" id="I3DAJ6"/>
<organism evidence="2 3">
    <name type="scientific">Pasteurella bettyae CCUG 2042</name>
    <dbReference type="NCBI Taxonomy" id="1095749"/>
    <lineage>
        <taxon>Bacteria</taxon>
        <taxon>Pseudomonadati</taxon>
        <taxon>Pseudomonadota</taxon>
        <taxon>Gammaproteobacteria</taxon>
        <taxon>Pasteurellales</taxon>
        <taxon>Pasteurellaceae</taxon>
        <taxon>Pasteurella</taxon>
    </lineage>
</organism>
<sequence>MKFGSYISRIQGKFDGFFAQGNETPVSDVNVQTGSVQYVGKAVIGQVRGAEGTRPARNTTDAKFNVNFDKHSVEGLISADNQVLNQDLNFKAQINGNRFTGQNGSFLTQGGFYGKNAGELGGVFSDNSYGSTGVAGAYGAKRQ</sequence>
<feature type="domain" description="Transferrin-binding protein B C-lobe/N-lobe beta-barrel" evidence="1">
    <location>
        <begin position="33"/>
        <end position="142"/>
    </location>
</feature>
<dbReference type="OrthoDB" id="6660701at2"/>
<dbReference type="PATRIC" id="fig|1095749.3.peg.1452"/>
<comment type="caution">
    <text evidence="2">The sequence shown here is derived from an EMBL/GenBank/DDBJ whole genome shotgun (WGS) entry which is preliminary data.</text>
</comment>
<dbReference type="RefSeq" id="WP_005760956.1">
    <property type="nucleotide sequence ID" value="NZ_AJSX01000034.1"/>
</dbReference>
<reference evidence="2 3" key="1">
    <citation type="submission" date="2012-03" db="EMBL/GenBank/DDBJ databases">
        <authorList>
            <person name="Harkins D.M."/>
            <person name="Madupu R."/>
            <person name="Durkin A.S."/>
            <person name="Torralba M."/>
            <person name="Methe B."/>
            <person name="Sutton G.G."/>
            <person name="Nelson K.E."/>
        </authorList>
    </citation>
    <scope>NUCLEOTIDE SEQUENCE [LARGE SCALE GENOMIC DNA]</scope>
    <source>
        <strain evidence="2 3">CCUG 2042</strain>
    </source>
</reference>
<gene>
    <name evidence="2" type="ORF">HMPREF1052_1348</name>
</gene>
<dbReference type="SUPFAM" id="SSF56925">
    <property type="entry name" value="OMPA-like"/>
    <property type="match status" value="1"/>
</dbReference>
<evidence type="ECO:0000259" key="1">
    <source>
        <dbReference type="Pfam" id="PF01298"/>
    </source>
</evidence>
<keyword evidence="3" id="KW-1185">Reference proteome</keyword>
<dbReference type="Proteomes" id="UP000006457">
    <property type="component" value="Unassembled WGS sequence"/>
</dbReference>
<dbReference type="Gene3D" id="2.40.160.90">
    <property type="match status" value="1"/>
</dbReference>
<protein>
    <submittedName>
        <fullName evidence="2">Transferrin-binding protein-like solute-binding domain protein</fullName>
    </submittedName>
</protein>
<evidence type="ECO:0000313" key="3">
    <source>
        <dbReference type="Proteomes" id="UP000006457"/>
    </source>
</evidence>
<dbReference type="InterPro" id="IPR001677">
    <property type="entry name" value="TbpB_B_D"/>
</dbReference>
<evidence type="ECO:0000313" key="2">
    <source>
        <dbReference type="EMBL" id="EIJ68739.1"/>
    </source>
</evidence>
<dbReference type="InterPro" id="IPR011250">
    <property type="entry name" value="OMP/PagP_B-barrel"/>
</dbReference>
<dbReference type="Pfam" id="PF01298">
    <property type="entry name" value="TbpB_B_D"/>
    <property type="match status" value="1"/>
</dbReference>
<name>I3DAJ6_9PAST</name>
<proteinExistence type="predicted"/>
<accession>I3DAJ6</accession>